<dbReference type="EMBL" id="MFYX01000042">
    <property type="protein sequence ID" value="OGK06016.1"/>
    <property type="molecule type" value="Genomic_DNA"/>
</dbReference>
<comment type="caution">
    <text evidence="1">The sequence shown here is derived from an EMBL/GenBank/DDBJ whole genome shotgun (WGS) entry which is preliminary data.</text>
</comment>
<dbReference type="AlphaFoldDB" id="A0A1F7FHT9"/>
<protein>
    <recommendedName>
        <fullName evidence="3">Transposase</fullName>
    </recommendedName>
</protein>
<name>A0A1F7FHT9_UNCRA</name>
<dbReference type="InterPro" id="IPR002514">
    <property type="entry name" value="Transposase_8"/>
</dbReference>
<evidence type="ECO:0000313" key="1">
    <source>
        <dbReference type="EMBL" id="OGK06016.1"/>
    </source>
</evidence>
<sequence length="107" mass="12426">MNEENAGHACGRRRYDTSFKRSIVKMLLERGRPTNVVAKEFDLDLSILYKWKKKYAPVILSSSSQYDRKTISPKEIAIIRKEIIDLRESMSVIKSVLKKTLTNICDF</sequence>
<gene>
    <name evidence="1" type="ORF">A2519_14700</name>
</gene>
<dbReference type="InterPro" id="IPR009057">
    <property type="entry name" value="Homeodomain-like_sf"/>
</dbReference>
<organism evidence="1 2">
    <name type="scientific">Candidatus Raymondbacteria bacterium RIFOXYD12_FULL_49_13</name>
    <dbReference type="NCBI Taxonomy" id="1817890"/>
    <lineage>
        <taxon>Bacteria</taxon>
        <taxon>Raymondiibacteriota</taxon>
    </lineage>
</organism>
<dbReference type="GO" id="GO:0006313">
    <property type="term" value="P:DNA transposition"/>
    <property type="evidence" value="ECO:0007669"/>
    <property type="project" value="InterPro"/>
</dbReference>
<dbReference type="SUPFAM" id="SSF46689">
    <property type="entry name" value="Homeodomain-like"/>
    <property type="match status" value="1"/>
</dbReference>
<evidence type="ECO:0000313" key="2">
    <source>
        <dbReference type="Proteomes" id="UP000179243"/>
    </source>
</evidence>
<accession>A0A1F7FHT9</accession>
<evidence type="ECO:0008006" key="3">
    <source>
        <dbReference type="Google" id="ProtNLM"/>
    </source>
</evidence>
<dbReference type="GO" id="GO:0004803">
    <property type="term" value="F:transposase activity"/>
    <property type="evidence" value="ECO:0007669"/>
    <property type="project" value="InterPro"/>
</dbReference>
<reference evidence="1 2" key="1">
    <citation type="journal article" date="2016" name="Nat. Commun.">
        <title>Thousands of microbial genomes shed light on interconnected biogeochemical processes in an aquifer system.</title>
        <authorList>
            <person name="Anantharaman K."/>
            <person name="Brown C.T."/>
            <person name="Hug L.A."/>
            <person name="Sharon I."/>
            <person name="Castelle C.J."/>
            <person name="Probst A.J."/>
            <person name="Thomas B.C."/>
            <person name="Singh A."/>
            <person name="Wilkins M.J."/>
            <person name="Karaoz U."/>
            <person name="Brodie E.L."/>
            <person name="Williams K.H."/>
            <person name="Hubbard S.S."/>
            <person name="Banfield J.F."/>
        </authorList>
    </citation>
    <scope>NUCLEOTIDE SEQUENCE [LARGE SCALE GENOMIC DNA]</scope>
</reference>
<dbReference type="Proteomes" id="UP000179243">
    <property type="component" value="Unassembled WGS sequence"/>
</dbReference>
<dbReference type="GO" id="GO:0003677">
    <property type="term" value="F:DNA binding"/>
    <property type="evidence" value="ECO:0007669"/>
    <property type="project" value="InterPro"/>
</dbReference>
<proteinExistence type="predicted"/>
<dbReference type="Pfam" id="PF01527">
    <property type="entry name" value="HTH_Tnp_1"/>
    <property type="match status" value="1"/>
</dbReference>